<dbReference type="EMBL" id="KB008048">
    <property type="protein sequence ID" value="ELR14644.1"/>
    <property type="molecule type" value="Genomic_DNA"/>
</dbReference>
<organism evidence="2 3">
    <name type="scientific">Acanthamoeba castellanii (strain ATCC 30010 / Neff)</name>
    <dbReference type="NCBI Taxonomy" id="1257118"/>
    <lineage>
        <taxon>Eukaryota</taxon>
        <taxon>Amoebozoa</taxon>
        <taxon>Discosea</taxon>
        <taxon>Longamoebia</taxon>
        <taxon>Centramoebida</taxon>
        <taxon>Acanthamoebidae</taxon>
        <taxon>Acanthamoeba</taxon>
    </lineage>
</organism>
<dbReference type="KEGG" id="acan:ACA1_066850"/>
<feature type="region of interest" description="Disordered" evidence="1">
    <location>
        <begin position="554"/>
        <end position="575"/>
    </location>
</feature>
<dbReference type="GO" id="GO:0005730">
    <property type="term" value="C:nucleolus"/>
    <property type="evidence" value="ECO:0007669"/>
    <property type="project" value="TreeGrafter"/>
</dbReference>
<dbReference type="InterPro" id="IPR042859">
    <property type="entry name" value="NOL11"/>
</dbReference>
<dbReference type="GO" id="GO:0030490">
    <property type="term" value="P:maturation of SSU-rRNA"/>
    <property type="evidence" value="ECO:0007669"/>
    <property type="project" value="InterPro"/>
</dbReference>
<dbReference type="OMA" id="TINSKHA"/>
<protein>
    <submittedName>
        <fullName evidence="2">Uncharacterized protein</fullName>
    </submittedName>
</protein>
<dbReference type="GO" id="GO:0003723">
    <property type="term" value="F:RNA binding"/>
    <property type="evidence" value="ECO:0007669"/>
    <property type="project" value="TreeGrafter"/>
</dbReference>
<dbReference type="AlphaFoldDB" id="L8GNT3"/>
<dbReference type="Proteomes" id="UP000011083">
    <property type="component" value="Unassembled WGS sequence"/>
</dbReference>
<evidence type="ECO:0000256" key="1">
    <source>
        <dbReference type="SAM" id="MobiDB-lite"/>
    </source>
</evidence>
<evidence type="ECO:0000313" key="2">
    <source>
        <dbReference type="EMBL" id="ELR14644.1"/>
    </source>
</evidence>
<reference evidence="2 3" key="1">
    <citation type="journal article" date="2013" name="Genome Biol.">
        <title>Genome of Acanthamoeba castellanii highlights extensive lateral gene transfer and early evolution of tyrosine kinase signaling.</title>
        <authorList>
            <person name="Clarke M."/>
            <person name="Lohan A.J."/>
            <person name="Liu B."/>
            <person name="Lagkouvardos I."/>
            <person name="Roy S."/>
            <person name="Zafar N."/>
            <person name="Bertelli C."/>
            <person name="Schilde C."/>
            <person name="Kianianmomeni A."/>
            <person name="Burglin T.R."/>
            <person name="Frech C."/>
            <person name="Turcotte B."/>
            <person name="Kopec K.O."/>
            <person name="Synnott J.M."/>
            <person name="Choo C."/>
            <person name="Paponov I."/>
            <person name="Finkler A."/>
            <person name="Soon Heng Tan C."/>
            <person name="Hutchins A.P."/>
            <person name="Weinmeier T."/>
            <person name="Rattei T."/>
            <person name="Chu J.S."/>
            <person name="Gimenez G."/>
            <person name="Irimia M."/>
            <person name="Rigden D.J."/>
            <person name="Fitzpatrick D.A."/>
            <person name="Lorenzo-Morales J."/>
            <person name="Bateman A."/>
            <person name="Chiu C.H."/>
            <person name="Tang P."/>
            <person name="Hegemann P."/>
            <person name="Fromm H."/>
            <person name="Raoult D."/>
            <person name="Greub G."/>
            <person name="Miranda-Saavedra D."/>
            <person name="Chen N."/>
            <person name="Nash P."/>
            <person name="Ginger M.L."/>
            <person name="Horn M."/>
            <person name="Schaap P."/>
            <person name="Caler L."/>
            <person name="Loftus B."/>
        </authorList>
    </citation>
    <scope>NUCLEOTIDE SEQUENCE [LARGE SCALE GENOMIC DNA]</scope>
    <source>
        <strain evidence="2 3">Neff</strain>
    </source>
</reference>
<evidence type="ECO:0000313" key="3">
    <source>
        <dbReference type="Proteomes" id="UP000011083"/>
    </source>
</evidence>
<keyword evidence="3" id="KW-1185">Reference proteome</keyword>
<dbReference type="PANTHER" id="PTHR15633">
    <property type="entry name" value="NUCLEOLAR PROTEIN 11"/>
    <property type="match status" value="1"/>
</dbReference>
<name>L8GNT3_ACACF</name>
<dbReference type="OrthoDB" id="783877at2759"/>
<dbReference type="RefSeq" id="XP_004336657.1">
    <property type="nucleotide sequence ID" value="XM_004336609.1"/>
</dbReference>
<dbReference type="VEuPathDB" id="AmoebaDB:ACA1_066850"/>
<dbReference type="PANTHER" id="PTHR15633:SF2">
    <property type="entry name" value="NUCLEOLAR PROTEIN 11"/>
    <property type="match status" value="1"/>
</dbReference>
<proteinExistence type="predicted"/>
<gene>
    <name evidence="2" type="ORF">ACA1_066850</name>
</gene>
<accession>L8GNT3</accession>
<dbReference type="GeneID" id="14915249"/>
<sequence>MEGSSLFLLQTNPNHPVVGVSPSVINASQILVTIQNSGVQLHEAFDQKVIYSWPQKTGSRWTLPAMEIHQATKAPEPRYMGVMDHNFVCTWTQRDPSIDTHKKGFKSKVVAVLTDKMIHEAVILVHEDGALRLCSHDLEKISPTLLPPGAKAPSAKVVWTRAFGLQQSGVTFVLVLVAAPAQAAELTYVLHVYTLNPPPTHPSQKKRKMAEDQKGVSAIEQEITWNVSHEIKRFATNAKPGVATCSFDFANLTNYILWSDGNAEVFRFSNLHHLLGKQEYDQPPFLQSSTKLNAFQITQLGQQNKTKQVAGRLDREITGVASAPFQSFVALSGKRKDTGQPWLTLWDPIHGNLHGAREVNFEQSEDIIINPVAPDERVVQLAVSTDASYVVVALENHVAICPLYCPQPALGMLLNKMKSTLSFAEEDALPSFSSPILLDVVTSQVSANAQQPVSGAKSAKPTDEAAASAGKQEDLIFEIKEALDVDRESEEIEEKKIEQTREVFLDDGTWDSFIDENEREREAIAALLAATNKKDGSVIFRKFLEELPAVRFPQPSRRQRKGKAGVEQQKKKKRMPKRYKLLSHRFVSQVGEKCLRLGMWAELEHLLKLGQLSTHELPDLIPSLLANNQFGTLRTLIRTSSDLPTGAVVSLLDYFTRPRANNQPLAQYLMNELARQKKSETPEVSPPTITEQEAVDVMSKRFLNVLVARRENFAFLLQYMKSFPLEQITYLLNYLTEWLEAHCAHDSAVWKKQTNVVANWAVPPLPVVIEWLGLLLDSRFSELVLLDDSHPIIQRVRIAQELGRFEAYLGDYRRTLQRWAQVLKSQSASTINSKHAKTGDTYIVEVLYI</sequence>